<organism evidence="1 2">
    <name type="scientific">Paenibacillus mellifer</name>
    <dbReference type="NCBI Taxonomy" id="2937794"/>
    <lineage>
        <taxon>Bacteria</taxon>
        <taxon>Bacillati</taxon>
        <taxon>Bacillota</taxon>
        <taxon>Bacilli</taxon>
        <taxon>Bacillales</taxon>
        <taxon>Paenibacillaceae</taxon>
        <taxon>Paenibacillus</taxon>
    </lineage>
</organism>
<dbReference type="EMBL" id="JALPRK010000021">
    <property type="protein sequence ID" value="MCK8489242.1"/>
    <property type="molecule type" value="Genomic_DNA"/>
</dbReference>
<protein>
    <submittedName>
        <fullName evidence="1">Uncharacterized protein</fullName>
    </submittedName>
</protein>
<keyword evidence="2" id="KW-1185">Reference proteome</keyword>
<sequence length="136" mass="15755">MIPKVRSVETLILTNQSSVQFAVRFRKIIFHKDAQFLIIQREEEQHVIKIKSCNGRVKLIVPTKEEYAELIGFLPEGYAETLSDPNFAEEFWVVGISFNKAENNDEYSSEFRISDQKPIDILPYIIQTGAEHVFFS</sequence>
<evidence type="ECO:0000313" key="2">
    <source>
        <dbReference type="Proteomes" id="UP001139534"/>
    </source>
</evidence>
<gene>
    <name evidence="1" type="ORF">M0651_18885</name>
</gene>
<evidence type="ECO:0000313" key="1">
    <source>
        <dbReference type="EMBL" id="MCK8489242.1"/>
    </source>
</evidence>
<comment type="caution">
    <text evidence="1">The sequence shown here is derived from an EMBL/GenBank/DDBJ whole genome shotgun (WGS) entry which is preliminary data.</text>
</comment>
<dbReference type="AlphaFoldDB" id="A0A9X2BRQ3"/>
<dbReference type="Proteomes" id="UP001139534">
    <property type="component" value="Unassembled WGS sequence"/>
</dbReference>
<proteinExistence type="predicted"/>
<dbReference type="RefSeq" id="WP_248553281.1">
    <property type="nucleotide sequence ID" value="NZ_JALPRK010000021.1"/>
</dbReference>
<reference evidence="1" key="1">
    <citation type="submission" date="2022-04" db="EMBL/GenBank/DDBJ databases">
        <authorList>
            <person name="Seo M.-J."/>
        </authorList>
    </citation>
    <scope>NUCLEOTIDE SEQUENCE</scope>
    <source>
        <strain evidence="1">MBLB2552</strain>
    </source>
</reference>
<accession>A0A9X2BRQ3</accession>
<name>A0A9X2BRQ3_9BACL</name>